<evidence type="ECO:0000313" key="1">
    <source>
        <dbReference type="EMBL" id="SVB71411.1"/>
    </source>
</evidence>
<reference evidence="1" key="1">
    <citation type="submission" date="2018-05" db="EMBL/GenBank/DDBJ databases">
        <authorList>
            <person name="Lanie J.A."/>
            <person name="Ng W.-L."/>
            <person name="Kazmierczak K.M."/>
            <person name="Andrzejewski T.M."/>
            <person name="Davidsen T.M."/>
            <person name="Wayne K.J."/>
            <person name="Tettelin H."/>
            <person name="Glass J.I."/>
            <person name="Rusch D."/>
            <person name="Podicherti R."/>
            <person name="Tsui H.-C.T."/>
            <person name="Winkler M.E."/>
        </authorList>
    </citation>
    <scope>NUCLEOTIDE SEQUENCE</scope>
</reference>
<protein>
    <submittedName>
        <fullName evidence="1">Uncharacterized protein</fullName>
    </submittedName>
</protein>
<gene>
    <name evidence="1" type="ORF">METZ01_LOCUS224265</name>
</gene>
<name>A0A382GB52_9ZZZZ</name>
<proteinExistence type="predicted"/>
<dbReference type="AlphaFoldDB" id="A0A382GB52"/>
<accession>A0A382GB52</accession>
<dbReference type="InterPro" id="IPR043709">
    <property type="entry name" value="DUF5649"/>
</dbReference>
<feature type="non-terminal residue" evidence="1">
    <location>
        <position position="396"/>
    </location>
</feature>
<organism evidence="1">
    <name type="scientific">marine metagenome</name>
    <dbReference type="NCBI Taxonomy" id="408172"/>
    <lineage>
        <taxon>unclassified sequences</taxon>
        <taxon>metagenomes</taxon>
        <taxon>ecological metagenomes</taxon>
    </lineage>
</organism>
<dbReference type="Pfam" id="PF18886">
    <property type="entry name" value="DUF5649"/>
    <property type="match status" value="6"/>
</dbReference>
<feature type="non-terminal residue" evidence="1">
    <location>
        <position position="1"/>
    </location>
</feature>
<sequence>GTNNVGLTDTNALDLGTVGVGQNLIVQAGGAVTQSGVLTVSGTSSFTAGANAITLTQGGNDFTGAVSLSNSGTNNVGLTDTNALDLGTVAVGQNLTITATGGALTDSGAVTVAGLATIVSTGQTVTLGDSTTANFGSLDFAGAAVTITEGSAMAVAASEATGALALVANGAITQSGAIDADSTSSFTAGANAITLTQGGNDFTGAVSLSNSGSNNVGVTDANAIDLGTVGVGQNLAVTASGAITDTGVATVAGTSTFDNSGGSNAAIDLGSASTYTGNVTFTTDAGSNVTINDSTAFVVQSGLNVNNLNLTAGGAVTDAGNIDIDGTLTVSAAGQTVTLDGGGNDVTGNVTLTGAAVTLVDTTATAIAGITATGALSVQAGGAITQSGAIDADSTS</sequence>
<dbReference type="EMBL" id="UINC01054100">
    <property type="protein sequence ID" value="SVB71411.1"/>
    <property type="molecule type" value="Genomic_DNA"/>
</dbReference>